<dbReference type="InterPro" id="IPR002347">
    <property type="entry name" value="SDR_fam"/>
</dbReference>
<evidence type="ECO:0000256" key="1">
    <source>
        <dbReference type="ARBA" id="ARBA00006484"/>
    </source>
</evidence>
<dbReference type="Gene3D" id="3.40.50.720">
    <property type="entry name" value="NAD(P)-binding Rossmann-like Domain"/>
    <property type="match status" value="1"/>
</dbReference>
<gene>
    <name evidence="3" type="ORF">WMW72_21780</name>
</gene>
<comment type="caution">
    <text evidence="3">The sequence shown here is derived from an EMBL/GenBank/DDBJ whole genome shotgun (WGS) entry which is preliminary data.</text>
</comment>
<dbReference type="PANTHER" id="PTHR43477:SF1">
    <property type="entry name" value="DIHYDROANTICAPSIN 7-DEHYDROGENASE"/>
    <property type="match status" value="1"/>
</dbReference>
<dbReference type="Proteomes" id="UP001469365">
    <property type="component" value="Unassembled WGS sequence"/>
</dbReference>
<dbReference type="SUPFAM" id="SSF51735">
    <property type="entry name" value="NAD(P)-binding Rossmann-fold domains"/>
    <property type="match status" value="1"/>
</dbReference>
<evidence type="ECO:0000313" key="4">
    <source>
        <dbReference type="Proteomes" id="UP001469365"/>
    </source>
</evidence>
<evidence type="ECO:0000313" key="3">
    <source>
        <dbReference type="EMBL" id="MEK8130540.1"/>
    </source>
</evidence>
<dbReference type="Pfam" id="PF00106">
    <property type="entry name" value="adh_short"/>
    <property type="match status" value="1"/>
</dbReference>
<comment type="similarity">
    <text evidence="1">Belongs to the short-chain dehydrogenases/reductases (SDR) family.</text>
</comment>
<dbReference type="EMBL" id="JBBPCC010000015">
    <property type="protein sequence ID" value="MEK8130540.1"/>
    <property type="molecule type" value="Genomic_DNA"/>
</dbReference>
<dbReference type="PANTHER" id="PTHR43477">
    <property type="entry name" value="DIHYDROANTICAPSIN 7-DEHYDROGENASE"/>
    <property type="match status" value="1"/>
</dbReference>
<keyword evidence="2" id="KW-0560">Oxidoreductase</keyword>
<organism evidence="3 4">
    <name type="scientific">Paenibacillus filicis</name>
    <dbReference type="NCBI Taxonomy" id="669464"/>
    <lineage>
        <taxon>Bacteria</taxon>
        <taxon>Bacillati</taxon>
        <taxon>Bacillota</taxon>
        <taxon>Bacilli</taxon>
        <taxon>Bacillales</taxon>
        <taxon>Paenibacillaceae</taxon>
        <taxon>Paenibacillus</taxon>
    </lineage>
</organism>
<dbReference type="PRINTS" id="PR00081">
    <property type="entry name" value="GDHRDH"/>
</dbReference>
<accession>A0ABU9DNU6</accession>
<sequence>MASLNGLVGQKQNAVYASTKGAVIVIAVTKALALDDAAGGVRVNGLCPAGVMTPMLEQWRLQQVILRRPHGF</sequence>
<name>A0ABU9DNU6_9BACL</name>
<dbReference type="RefSeq" id="WP_341417756.1">
    <property type="nucleotide sequence ID" value="NZ_JBBPCC010000015.1"/>
</dbReference>
<keyword evidence="4" id="KW-1185">Reference proteome</keyword>
<proteinExistence type="inferred from homology"/>
<dbReference type="InterPro" id="IPR051122">
    <property type="entry name" value="SDR_DHRS6-like"/>
</dbReference>
<protein>
    <submittedName>
        <fullName evidence="3">SDR family NAD(P)-dependent oxidoreductase</fullName>
    </submittedName>
</protein>
<dbReference type="InterPro" id="IPR036291">
    <property type="entry name" value="NAD(P)-bd_dom_sf"/>
</dbReference>
<reference evidence="3 4" key="1">
    <citation type="submission" date="2024-04" db="EMBL/GenBank/DDBJ databases">
        <title>draft genome sequnece of Paenibacillus filicis.</title>
        <authorList>
            <person name="Kim D.-U."/>
        </authorList>
    </citation>
    <scope>NUCLEOTIDE SEQUENCE [LARGE SCALE GENOMIC DNA]</scope>
    <source>
        <strain evidence="3 4">KACC14197</strain>
    </source>
</reference>
<evidence type="ECO:0000256" key="2">
    <source>
        <dbReference type="ARBA" id="ARBA00023002"/>
    </source>
</evidence>